<keyword evidence="2" id="KW-0732">Signal</keyword>
<feature type="signal peptide" evidence="2">
    <location>
        <begin position="1"/>
        <end position="22"/>
    </location>
</feature>
<organism evidence="3 4">
    <name type="scientific">Leersia perrieri</name>
    <dbReference type="NCBI Taxonomy" id="77586"/>
    <lineage>
        <taxon>Eukaryota</taxon>
        <taxon>Viridiplantae</taxon>
        <taxon>Streptophyta</taxon>
        <taxon>Embryophyta</taxon>
        <taxon>Tracheophyta</taxon>
        <taxon>Spermatophyta</taxon>
        <taxon>Magnoliopsida</taxon>
        <taxon>Liliopsida</taxon>
        <taxon>Poales</taxon>
        <taxon>Poaceae</taxon>
        <taxon>BOP clade</taxon>
        <taxon>Oryzoideae</taxon>
        <taxon>Oryzeae</taxon>
        <taxon>Oryzinae</taxon>
        <taxon>Leersia</taxon>
    </lineage>
</organism>
<evidence type="ECO:0000313" key="3">
    <source>
        <dbReference type="EnsemblPlants" id="LPERR03G30620.1"/>
    </source>
</evidence>
<dbReference type="STRING" id="77586.A0A0D9VZS0"/>
<dbReference type="Proteomes" id="UP000032180">
    <property type="component" value="Chromosome 3"/>
</dbReference>
<proteinExistence type="predicted"/>
<feature type="compositionally biased region" description="Low complexity" evidence="1">
    <location>
        <begin position="153"/>
        <end position="164"/>
    </location>
</feature>
<evidence type="ECO:0000256" key="1">
    <source>
        <dbReference type="SAM" id="MobiDB-lite"/>
    </source>
</evidence>
<dbReference type="eggNOG" id="ENOG502R4J0">
    <property type="taxonomic scope" value="Eukaryota"/>
</dbReference>
<feature type="compositionally biased region" description="Low complexity" evidence="1">
    <location>
        <begin position="72"/>
        <end position="90"/>
    </location>
</feature>
<reference evidence="3 4" key="1">
    <citation type="submission" date="2012-08" db="EMBL/GenBank/DDBJ databases">
        <title>Oryza genome evolution.</title>
        <authorList>
            <person name="Wing R.A."/>
        </authorList>
    </citation>
    <scope>NUCLEOTIDE SEQUENCE</scope>
</reference>
<reference evidence="3" key="3">
    <citation type="submission" date="2015-04" db="UniProtKB">
        <authorList>
            <consortium name="EnsemblPlants"/>
        </authorList>
    </citation>
    <scope>IDENTIFICATION</scope>
</reference>
<dbReference type="AlphaFoldDB" id="A0A0D9VZS0"/>
<name>A0A0D9VZS0_9ORYZ</name>
<feature type="chain" id="PRO_5002348536" evidence="2">
    <location>
        <begin position="23"/>
        <end position="164"/>
    </location>
</feature>
<sequence length="164" mass="16559">MEKKKLICLVVALLLCAGAGHGLRILHDVDGDNNGQGFIFGSKSAAAAEAEPMDPSLDDYEEEISHVEFEPETGAPPYAAAGTAATAPAPGPAAAEAMKWWLPPSTIPSFPLFPNPGMPGIGIPLPGIAFKPIGWGSSPATPAPPPPSGAGGTDPSAAANQIIT</sequence>
<feature type="region of interest" description="Disordered" evidence="1">
    <location>
        <begin position="70"/>
        <end position="90"/>
    </location>
</feature>
<reference evidence="4" key="2">
    <citation type="submission" date="2013-12" db="EMBL/GenBank/DDBJ databases">
        <authorList>
            <person name="Yu Y."/>
            <person name="Lee S."/>
            <person name="de Baynast K."/>
            <person name="Wissotski M."/>
            <person name="Liu L."/>
            <person name="Talag J."/>
            <person name="Goicoechea J."/>
            <person name="Angelova A."/>
            <person name="Jetty R."/>
            <person name="Kudrna D."/>
            <person name="Golser W."/>
            <person name="Rivera L."/>
            <person name="Zhang J."/>
            <person name="Wing R."/>
        </authorList>
    </citation>
    <scope>NUCLEOTIDE SEQUENCE</scope>
</reference>
<keyword evidence="4" id="KW-1185">Reference proteome</keyword>
<evidence type="ECO:0000256" key="2">
    <source>
        <dbReference type="SAM" id="SignalP"/>
    </source>
</evidence>
<dbReference type="EnsemblPlants" id="LPERR03G30620.1">
    <property type="protein sequence ID" value="LPERR03G30620.1"/>
    <property type="gene ID" value="LPERR03G30620"/>
</dbReference>
<dbReference type="HOGENOM" id="CLU_1345260_0_0_1"/>
<evidence type="ECO:0000313" key="4">
    <source>
        <dbReference type="Proteomes" id="UP000032180"/>
    </source>
</evidence>
<dbReference type="Gramene" id="LPERR03G30620.1">
    <property type="protein sequence ID" value="LPERR03G30620.1"/>
    <property type="gene ID" value="LPERR03G30620"/>
</dbReference>
<protein>
    <submittedName>
        <fullName evidence="3">Uncharacterized protein</fullName>
    </submittedName>
</protein>
<feature type="region of interest" description="Disordered" evidence="1">
    <location>
        <begin position="136"/>
        <end position="164"/>
    </location>
</feature>
<accession>A0A0D9VZS0</accession>